<dbReference type="Pfam" id="PF18112">
    <property type="entry name" value="Zn-C2H2_12"/>
    <property type="match status" value="1"/>
</dbReference>
<feature type="coiled-coil region" evidence="6">
    <location>
        <begin position="330"/>
        <end position="364"/>
    </location>
</feature>
<keyword evidence="4 6" id="KW-0175">Coiled coil</keyword>
<evidence type="ECO:0000256" key="3">
    <source>
        <dbReference type="ARBA" id="ARBA00022833"/>
    </source>
</evidence>
<dbReference type="AlphaFoldDB" id="A7RGD4"/>
<dbReference type="Gene3D" id="6.20.250.40">
    <property type="match status" value="1"/>
</dbReference>
<reference evidence="9 10" key="1">
    <citation type="journal article" date="2007" name="Science">
        <title>Sea anemone genome reveals ancestral eumetazoan gene repertoire and genomic organization.</title>
        <authorList>
            <person name="Putnam N.H."/>
            <person name="Srivastava M."/>
            <person name="Hellsten U."/>
            <person name="Dirks B."/>
            <person name="Chapman J."/>
            <person name="Salamov A."/>
            <person name="Terry A."/>
            <person name="Shapiro H."/>
            <person name="Lindquist E."/>
            <person name="Kapitonov V.V."/>
            <person name="Jurka J."/>
            <person name="Genikhovich G."/>
            <person name="Grigoriev I.V."/>
            <person name="Lucas S.M."/>
            <person name="Steele R.E."/>
            <person name="Finnerty J.R."/>
            <person name="Technau U."/>
            <person name="Martindale M.Q."/>
            <person name="Rokhsar D.S."/>
        </authorList>
    </citation>
    <scope>NUCLEOTIDE SEQUENCE [LARGE SCALE GENOMIC DNA]</scope>
    <source>
        <strain evidence="10">CH2 X CH6</strain>
    </source>
</reference>
<keyword evidence="1" id="KW-0479">Metal-binding</keyword>
<dbReference type="InterPro" id="IPR041641">
    <property type="entry name" value="CALCOCO1/2_Zn_UBZ1"/>
</dbReference>
<gene>
    <name evidence="9" type="ORF">NEMVEDRAFT_v1g238060</name>
</gene>
<dbReference type="OMA" id="XITDETI"/>
<evidence type="ECO:0000256" key="1">
    <source>
        <dbReference type="ARBA" id="ARBA00022723"/>
    </source>
</evidence>
<evidence type="ECO:0000256" key="2">
    <source>
        <dbReference type="ARBA" id="ARBA00022771"/>
    </source>
</evidence>
<feature type="domain" description="UBZ1-type" evidence="8">
    <location>
        <begin position="542"/>
        <end position="568"/>
    </location>
</feature>
<feature type="region of interest" description="Disordered" evidence="7">
    <location>
        <begin position="1"/>
        <end position="27"/>
    </location>
</feature>
<keyword evidence="10" id="KW-1185">Reference proteome</keyword>
<protein>
    <recommendedName>
        <fullName evidence="8">UBZ1-type domain-containing protein</fullName>
    </recommendedName>
</protein>
<evidence type="ECO:0000313" key="9">
    <source>
        <dbReference type="EMBL" id="EDO49508.1"/>
    </source>
</evidence>
<keyword evidence="3" id="KW-0862">Zinc</keyword>
<dbReference type="Proteomes" id="UP000001593">
    <property type="component" value="Unassembled WGS sequence"/>
</dbReference>
<feature type="compositionally biased region" description="Basic and acidic residues" evidence="7">
    <location>
        <begin position="395"/>
        <end position="409"/>
    </location>
</feature>
<dbReference type="PROSITE" id="PS51905">
    <property type="entry name" value="ZF_UBZ1"/>
    <property type="match status" value="1"/>
</dbReference>
<evidence type="ECO:0000256" key="4">
    <source>
        <dbReference type="ARBA" id="ARBA00023054"/>
    </source>
</evidence>
<feature type="coiled-coil region" evidence="6">
    <location>
        <begin position="104"/>
        <end position="152"/>
    </location>
</feature>
<evidence type="ECO:0000259" key="8">
    <source>
        <dbReference type="PROSITE" id="PS51905"/>
    </source>
</evidence>
<accession>A7RGD4</accession>
<organism evidence="9 10">
    <name type="scientific">Nematostella vectensis</name>
    <name type="common">Starlet sea anemone</name>
    <dbReference type="NCBI Taxonomy" id="45351"/>
    <lineage>
        <taxon>Eukaryota</taxon>
        <taxon>Metazoa</taxon>
        <taxon>Cnidaria</taxon>
        <taxon>Anthozoa</taxon>
        <taxon>Hexacorallia</taxon>
        <taxon>Actiniaria</taxon>
        <taxon>Edwardsiidae</taxon>
        <taxon>Nematostella</taxon>
    </lineage>
</organism>
<dbReference type="GO" id="GO:0008270">
    <property type="term" value="F:zinc ion binding"/>
    <property type="evidence" value="ECO:0007669"/>
    <property type="project" value="UniProtKB-KW"/>
</dbReference>
<keyword evidence="2 5" id="KW-0863">Zinc-finger</keyword>
<evidence type="ECO:0000256" key="5">
    <source>
        <dbReference type="PROSITE-ProRule" id="PRU01253"/>
    </source>
</evidence>
<name>A7RGD4_NEMVE</name>
<dbReference type="KEGG" id="nve:5521685"/>
<evidence type="ECO:0000256" key="6">
    <source>
        <dbReference type="SAM" id="Coils"/>
    </source>
</evidence>
<feature type="compositionally biased region" description="Basic and acidic residues" evidence="7">
    <location>
        <begin position="16"/>
        <end position="25"/>
    </location>
</feature>
<dbReference type="EMBL" id="DS469509">
    <property type="protein sequence ID" value="EDO49508.1"/>
    <property type="molecule type" value="Genomic_DNA"/>
</dbReference>
<proteinExistence type="predicted"/>
<evidence type="ECO:0000256" key="7">
    <source>
        <dbReference type="SAM" id="MobiDB-lite"/>
    </source>
</evidence>
<feature type="region of interest" description="Disordered" evidence="7">
    <location>
        <begin position="387"/>
        <end position="409"/>
    </location>
</feature>
<dbReference type="InParanoid" id="A7RGD4"/>
<dbReference type="HOGENOM" id="CLU_476770_0_0_1"/>
<sequence length="572" mass="64442">MSVPKSQLGKKQTRSQSKDSKKPNDLGKLSSASAVLLDFEDGDVKSDFKEAYNALKTAYLDVKAKYFEVKGENSRLIRQVQHSKNGSKKRVQAVQEHIDSSAQVKLLREALETAEKEKKELQEKLSNSFTAYKEKYQQYIDLQNTCRELKTKLEEQPKNAMASVASSATSQKKEEKKAHCTHATKVTCDSLANLKVLLGCCGLKTLEDGEDRVLSITDKDKFLKWLNDITHGKDFDEPSRAPSCAAQKTESSDILDTLKRTKEYYDEMITSYERKVTLLKQKIVDQGSELKKLYSLLDILHEKTQTGTNAGQTVSTNPAVTKREKERRKLLELVRNITNIISNSEKLQRELAQQKTQIQRLVGVINRTKQVKVNVMSRIALMREFSRTRSTAQAEKQKEDPESTHKGLTDVRDLSSIEPLSVPVQVSDFATPQARSLPNSYNYDMVPTPQLRKSWPKSRNFNVRGPRHTNTAEVNVSKGQIVPSELQENENQPPSCEDDLSQLTVEQFHDNDDIVVIDDEYDDDDTIGACGTTAPPATDTACRECPMCSLSFSPGTAQNEFEKHVEGHFKGQ</sequence>
<evidence type="ECO:0000313" key="10">
    <source>
        <dbReference type="Proteomes" id="UP000001593"/>
    </source>
</evidence>
<dbReference type="CDD" id="cd21965">
    <property type="entry name" value="Zn-C2H2_CALCOCO1_TAX1BP1_like"/>
    <property type="match status" value="1"/>
</dbReference>